<sequence length="275" mass="31493">MSIVNGFISDVNRRATIYEVWQSRHLIVQLIIRDLSVRYSQTLLGWLWAFLNPAMNMAMYYAIFGVMVRFSPPEYQVSYSWVLLCGLILWMLFASTLNAVSESLINNIQLVKKVYFPRVALTFSCIGVNSIDFLITMFWLICMLPFLGTDWSVYQLPLLFICSGVMVLTGWGVGCLMAILRTRFRDFRHIIPLLTQCLFYATPVVWTPGLLPERFYFLTVLNPLSGIISLFRYVLLGGACPSFILLIISFSGCGLIILAGYFCFNHYEALIVDRE</sequence>
<keyword evidence="7 9" id="KW-1133">Transmembrane helix</keyword>
<organism evidence="11 12">
    <name type="scientific">Citrobacter murliniae</name>
    <dbReference type="NCBI Taxonomy" id="67829"/>
    <lineage>
        <taxon>Bacteria</taxon>
        <taxon>Pseudomonadati</taxon>
        <taxon>Pseudomonadota</taxon>
        <taxon>Gammaproteobacteria</taxon>
        <taxon>Enterobacterales</taxon>
        <taxon>Enterobacteriaceae</taxon>
        <taxon>Citrobacter</taxon>
        <taxon>Citrobacter freundii complex</taxon>
    </lineage>
</organism>
<feature type="transmembrane region" description="Helical" evidence="9">
    <location>
        <begin position="43"/>
        <end position="67"/>
    </location>
</feature>
<dbReference type="InterPro" id="IPR013525">
    <property type="entry name" value="ABC2_TM"/>
</dbReference>
<keyword evidence="8 9" id="KW-0472">Membrane</keyword>
<feature type="domain" description="ABC transmembrane type-2" evidence="10">
    <location>
        <begin position="44"/>
        <end position="267"/>
    </location>
</feature>
<keyword evidence="3 9" id="KW-0813">Transport</keyword>
<evidence type="ECO:0000256" key="5">
    <source>
        <dbReference type="ARBA" id="ARBA00022519"/>
    </source>
</evidence>
<evidence type="ECO:0000256" key="7">
    <source>
        <dbReference type="ARBA" id="ARBA00022989"/>
    </source>
</evidence>
<keyword evidence="6 9" id="KW-0812">Transmembrane</keyword>
<dbReference type="Pfam" id="PF01061">
    <property type="entry name" value="ABC2_membrane"/>
    <property type="match status" value="1"/>
</dbReference>
<comment type="similarity">
    <text evidence="2 9">Belongs to the ABC-2 integral membrane protein family.</text>
</comment>
<evidence type="ECO:0000256" key="3">
    <source>
        <dbReference type="ARBA" id="ARBA00022448"/>
    </source>
</evidence>
<evidence type="ECO:0000256" key="6">
    <source>
        <dbReference type="ARBA" id="ARBA00022692"/>
    </source>
</evidence>
<reference evidence="11 12" key="1">
    <citation type="submission" date="2018-05" db="EMBL/GenBank/DDBJ databases">
        <title>Isolation and genomic analyses of lactose-positive bacteria from faecal samples of preterm neonates.</title>
        <authorList>
            <person name="Chen Y."/>
            <person name="Brook T.C."/>
            <person name="O'Neill I."/>
            <person name="Soe C.Z."/>
            <person name="Hall L.J."/>
            <person name="Hoyles L."/>
        </authorList>
    </citation>
    <scope>NUCLEOTIDE SEQUENCE [LARGE SCALE GENOMIC DNA]</scope>
    <source>
        <strain evidence="11 12">P080C CL</strain>
    </source>
</reference>
<dbReference type="PANTHER" id="PTHR30413:SF8">
    <property type="entry name" value="TRANSPORT PERMEASE PROTEIN"/>
    <property type="match status" value="1"/>
</dbReference>
<feature type="transmembrane region" description="Helical" evidence="9">
    <location>
        <begin position="243"/>
        <end position="267"/>
    </location>
</feature>
<evidence type="ECO:0000313" key="11">
    <source>
        <dbReference type="EMBL" id="THE39643.1"/>
    </source>
</evidence>
<feature type="transmembrane region" description="Helical" evidence="9">
    <location>
        <begin position="191"/>
        <end position="209"/>
    </location>
</feature>
<dbReference type="PROSITE" id="PS51012">
    <property type="entry name" value="ABC_TM2"/>
    <property type="match status" value="1"/>
</dbReference>
<evidence type="ECO:0000256" key="2">
    <source>
        <dbReference type="ARBA" id="ARBA00007783"/>
    </source>
</evidence>
<evidence type="ECO:0000256" key="8">
    <source>
        <dbReference type="ARBA" id="ARBA00023136"/>
    </source>
</evidence>
<evidence type="ECO:0000256" key="4">
    <source>
        <dbReference type="ARBA" id="ARBA00022475"/>
    </source>
</evidence>
<dbReference type="PANTHER" id="PTHR30413">
    <property type="entry name" value="INNER MEMBRANE TRANSPORT PERMEASE"/>
    <property type="match status" value="1"/>
</dbReference>
<name>A0ABY2PW63_9ENTR</name>
<feature type="transmembrane region" description="Helical" evidence="9">
    <location>
        <begin position="79"/>
        <end position="100"/>
    </location>
</feature>
<keyword evidence="12" id="KW-1185">Reference proteome</keyword>
<feature type="transmembrane region" description="Helical" evidence="9">
    <location>
        <begin position="215"/>
        <end position="236"/>
    </location>
</feature>
<proteinExistence type="inferred from homology"/>
<evidence type="ECO:0000313" key="12">
    <source>
        <dbReference type="Proteomes" id="UP000306790"/>
    </source>
</evidence>
<keyword evidence="4 9" id="KW-1003">Cell membrane</keyword>
<feature type="transmembrane region" description="Helical" evidence="9">
    <location>
        <begin position="121"/>
        <end position="146"/>
    </location>
</feature>
<dbReference type="RefSeq" id="WP_075261761.1">
    <property type="nucleotide sequence ID" value="NZ_QFVP01000004.1"/>
</dbReference>
<accession>A0ABY2PW63</accession>
<dbReference type="Proteomes" id="UP000306790">
    <property type="component" value="Unassembled WGS sequence"/>
</dbReference>
<protein>
    <recommendedName>
        <fullName evidence="9">Transport permease protein</fullName>
    </recommendedName>
</protein>
<dbReference type="EMBL" id="QFVP01000004">
    <property type="protein sequence ID" value="THE39643.1"/>
    <property type="molecule type" value="Genomic_DNA"/>
</dbReference>
<evidence type="ECO:0000259" key="10">
    <source>
        <dbReference type="PROSITE" id="PS51012"/>
    </source>
</evidence>
<keyword evidence="5" id="KW-0997">Cell inner membrane</keyword>
<comment type="caution">
    <text evidence="11">The sequence shown here is derived from an EMBL/GenBank/DDBJ whole genome shotgun (WGS) entry which is preliminary data.</text>
</comment>
<gene>
    <name evidence="11" type="ORF">DJ535_09255</name>
</gene>
<comment type="subcellular location">
    <subcellularLocation>
        <location evidence="1 9">Cell inner membrane</location>
        <topology evidence="1 9">Multi-pass membrane protein</topology>
    </subcellularLocation>
</comment>
<feature type="transmembrane region" description="Helical" evidence="9">
    <location>
        <begin position="158"/>
        <end position="179"/>
    </location>
</feature>
<evidence type="ECO:0000256" key="9">
    <source>
        <dbReference type="RuleBase" id="RU361157"/>
    </source>
</evidence>
<evidence type="ECO:0000256" key="1">
    <source>
        <dbReference type="ARBA" id="ARBA00004429"/>
    </source>
</evidence>
<dbReference type="InterPro" id="IPR047817">
    <property type="entry name" value="ABC2_TM_bact-type"/>
</dbReference>